<dbReference type="InterPro" id="IPR036047">
    <property type="entry name" value="F-box-like_dom_sf"/>
</dbReference>
<dbReference type="InterPro" id="IPR001810">
    <property type="entry name" value="F-box_dom"/>
</dbReference>
<dbReference type="SUPFAM" id="SSF52047">
    <property type="entry name" value="RNI-like"/>
    <property type="match status" value="1"/>
</dbReference>
<dbReference type="Gene3D" id="1.20.1280.50">
    <property type="match status" value="1"/>
</dbReference>
<dbReference type="Proteomes" id="UP000250266">
    <property type="component" value="Unassembled WGS sequence"/>
</dbReference>
<dbReference type="Pfam" id="PF12937">
    <property type="entry name" value="F-box-like"/>
    <property type="match status" value="1"/>
</dbReference>
<gene>
    <name evidence="3" type="ORF">K432DRAFT_356986</name>
</gene>
<reference evidence="3 4" key="1">
    <citation type="journal article" date="2016" name="Nat. Commun.">
        <title>Ectomycorrhizal ecology is imprinted in the genome of the dominant symbiotic fungus Cenococcum geophilum.</title>
        <authorList>
            <consortium name="DOE Joint Genome Institute"/>
            <person name="Peter M."/>
            <person name="Kohler A."/>
            <person name="Ohm R.A."/>
            <person name="Kuo A."/>
            <person name="Krutzmann J."/>
            <person name="Morin E."/>
            <person name="Arend M."/>
            <person name="Barry K.W."/>
            <person name="Binder M."/>
            <person name="Choi C."/>
            <person name="Clum A."/>
            <person name="Copeland A."/>
            <person name="Grisel N."/>
            <person name="Haridas S."/>
            <person name="Kipfer T."/>
            <person name="LaButti K."/>
            <person name="Lindquist E."/>
            <person name="Lipzen A."/>
            <person name="Maire R."/>
            <person name="Meier B."/>
            <person name="Mihaltcheva S."/>
            <person name="Molinier V."/>
            <person name="Murat C."/>
            <person name="Poggeler S."/>
            <person name="Quandt C.A."/>
            <person name="Sperisen C."/>
            <person name="Tritt A."/>
            <person name="Tisserant E."/>
            <person name="Crous P.W."/>
            <person name="Henrissat B."/>
            <person name="Nehls U."/>
            <person name="Egli S."/>
            <person name="Spatafora J.W."/>
            <person name="Grigoriev I.V."/>
            <person name="Martin F.M."/>
        </authorList>
    </citation>
    <scope>NUCLEOTIDE SEQUENCE [LARGE SCALE GENOMIC DNA]</scope>
    <source>
        <strain evidence="3 4">CBS 459.81</strain>
    </source>
</reference>
<dbReference type="AlphaFoldDB" id="A0A8E2JDB8"/>
<protein>
    <recommendedName>
        <fullName evidence="2">F-box domain-containing protein</fullName>
    </recommendedName>
</protein>
<evidence type="ECO:0000256" key="1">
    <source>
        <dbReference type="SAM" id="MobiDB-lite"/>
    </source>
</evidence>
<dbReference type="EMBL" id="KV745067">
    <property type="protein sequence ID" value="OCK78329.1"/>
    <property type="molecule type" value="Genomic_DNA"/>
</dbReference>
<evidence type="ECO:0000313" key="4">
    <source>
        <dbReference type="Proteomes" id="UP000250266"/>
    </source>
</evidence>
<name>A0A8E2JDB8_9PEZI</name>
<dbReference type="InterPro" id="IPR032675">
    <property type="entry name" value="LRR_dom_sf"/>
</dbReference>
<sequence>MGNTPSSPPRSPLVNDEGRTPVYLPDEILIEILSYIPHESESQPDLNSFCRVSRQWYGVGIARLYAEPYLVGGAYTLFVQTICPSINTHIRKSELASLVRKLDLSGIVHQSSKSVTARLLGRTKASLEYFVAPQASFAINCWAALSKCTRLRHLDLSLVSESISFQAFNQTIRSLPELTKLFLPRCSSTYNGNQLSMNIRWPPKLADLHLSGGIHTFMTELNRVPSNFPPTLRDLSISHAPKVTSSDLLSLLGNLAPQLMDLTITNLPQLREGSLDSVLNLCPNLVFLTISMDYLTYALGHMPTSFNPSMWQQGLPLLRLTLLTSGHHHRDSEFYLTPVDLWGMVDTRYLGRLRFVGVAESTGWDEGEWGNELMGLWDALKQLDRENFENERWHFSDGSGRSSGLTYEQYERSPDGRPHVPSIGIIAM</sequence>
<dbReference type="OrthoDB" id="2125396at2759"/>
<dbReference type="Gene3D" id="3.80.10.10">
    <property type="entry name" value="Ribonuclease Inhibitor"/>
    <property type="match status" value="1"/>
</dbReference>
<feature type="region of interest" description="Disordered" evidence="1">
    <location>
        <begin position="394"/>
        <end position="416"/>
    </location>
</feature>
<dbReference type="CDD" id="cd09917">
    <property type="entry name" value="F-box_SF"/>
    <property type="match status" value="1"/>
</dbReference>
<feature type="domain" description="F-box" evidence="2">
    <location>
        <begin position="24"/>
        <end position="60"/>
    </location>
</feature>
<proteinExistence type="predicted"/>
<evidence type="ECO:0000313" key="3">
    <source>
        <dbReference type="EMBL" id="OCK78329.1"/>
    </source>
</evidence>
<accession>A0A8E2JDB8</accession>
<organism evidence="3 4">
    <name type="scientific">Lepidopterella palustris CBS 459.81</name>
    <dbReference type="NCBI Taxonomy" id="1314670"/>
    <lineage>
        <taxon>Eukaryota</taxon>
        <taxon>Fungi</taxon>
        <taxon>Dikarya</taxon>
        <taxon>Ascomycota</taxon>
        <taxon>Pezizomycotina</taxon>
        <taxon>Dothideomycetes</taxon>
        <taxon>Pleosporomycetidae</taxon>
        <taxon>Mytilinidiales</taxon>
        <taxon>Argynnaceae</taxon>
        <taxon>Lepidopterella</taxon>
    </lineage>
</organism>
<evidence type="ECO:0000259" key="2">
    <source>
        <dbReference type="Pfam" id="PF12937"/>
    </source>
</evidence>
<keyword evidence="4" id="KW-1185">Reference proteome</keyword>
<dbReference type="SUPFAM" id="SSF81383">
    <property type="entry name" value="F-box domain"/>
    <property type="match status" value="1"/>
</dbReference>